<dbReference type="PANTHER" id="PTHR42100:SF1">
    <property type="entry name" value="OXIDOREDUCTASE 178 KDA SUBUNIT, PUTATIVE (AFU_ORTHOLOGUE AFUA_8G04320)-RELATED"/>
    <property type="match status" value="1"/>
</dbReference>
<name>A0AAN7TPR8_9PEZI</name>
<comment type="caution">
    <text evidence="2">The sequence shown here is derived from an EMBL/GenBank/DDBJ whole genome shotgun (WGS) entry which is preliminary data.</text>
</comment>
<dbReference type="InterPro" id="IPR034444">
    <property type="entry name" value="Nuo17.8"/>
</dbReference>
<dbReference type="Proteomes" id="UP001310890">
    <property type="component" value="Unassembled WGS sequence"/>
</dbReference>
<sequence length="204" mass="23173">MQPLQRTALRNAPRLRPQIQKQPRRFAGDSQGAKPENLKPEGGMNQHPTTESFGPTFYIALASLPLSVALYQFTRQGTNEQPWATRYIIDKYAEYKETFQRRNDFHTQAVEQAASDRLIFLNESQQGPRVVDLRFPEAFNIGSPWNVPAGQGGANIEHVIAKYRQEAYEENEKKLQQIRENNVPAEQPMEHTLIKKTAASLPGA</sequence>
<dbReference type="GO" id="GO:0005739">
    <property type="term" value="C:mitochondrion"/>
    <property type="evidence" value="ECO:0007669"/>
    <property type="project" value="InterPro"/>
</dbReference>
<organism evidence="2 3">
    <name type="scientific">Meristemomyces frigidus</name>
    <dbReference type="NCBI Taxonomy" id="1508187"/>
    <lineage>
        <taxon>Eukaryota</taxon>
        <taxon>Fungi</taxon>
        <taxon>Dikarya</taxon>
        <taxon>Ascomycota</taxon>
        <taxon>Pezizomycotina</taxon>
        <taxon>Dothideomycetes</taxon>
        <taxon>Dothideomycetidae</taxon>
        <taxon>Mycosphaerellales</taxon>
        <taxon>Teratosphaeriaceae</taxon>
        <taxon>Meristemomyces</taxon>
    </lineage>
</organism>
<evidence type="ECO:0000313" key="3">
    <source>
        <dbReference type="Proteomes" id="UP001310890"/>
    </source>
</evidence>
<reference evidence="2" key="1">
    <citation type="submission" date="2023-08" db="EMBL/GenBank/DDBJ databases">
        <title>Black Yeasts Isolated from many extreme environments.</title>
        <authorList>
            <person name="Coleine C."/>
            <person name="Stajich J.E."/>
            <person name="Selbmann L."/>
        </authorList>
    </citation>
    <scope>NUCLEOTIDE SEQUENCE</scope>
    <source>
        <strain evidence="2">CCFEE 5401</strain>
    </source>
</reference>
<evidence type="ECO:0000256" key="1">
    <source>
        <dbReference type="SAM" id="MobiDB-lite"/>
    </source>
</evidence>
<dbReference type="PANTHER" id="PTHR42100">
    <property type="entry name" value="OXIDOREDUCTASE 178 KDA SUBUNIT, PUTATIVE (AFU_ORTHOLOGUE AFUA_8G04320)-RELATED"/>
    <property type="match status" value="1"/>
</dbReference>
<evidence type="ECO:0000313" key="2">
    <source>
        <dbReference type="EMBL" id="KAK5117653.1"/>
    </source>
</evidence>
<feature type="region of interest" description="Disordered" evidence="1">
    <location>
        <begin position="1"/>
        <end position="48"/>
    </location>
</feature>
<dbReference type="AlphaFoldDB" id="A0AAN7TPR8"/>
<gene>
    <name evidence="2" type="ORF">LTR62_005076</name>
</gene>
<evidence type="ECO:0008006" key="4">
    <source>
        <dbReference type="Google" id="ProtNLM"/>
    </source>
</evidence>
<dbReference type="EMBL" id="JAVRRL010000004">
    <property type="protein sequence ID" value="KAK5117653.1"/>
    <property type="molecule type" value="Genomic_DNA"/>
</dbReference>
<accession>A0AAN7TPR8</accession>
<proteinExistence type="predicted"/>
<protein>
    <recommendedName>
        <fullName evidence="4">NADH-ubiquinone oxidoreductase 17.8 kDa subunit</fullName>
    </recommendedName>
</protein>